<dbReference type="Pfam" id="PF13365">
    <property type="entry name" value="Trypsin_2"/>
    <property type="match status" value="1"/>
</dbReference>
<accession>A0A9J7LE32</accession>
<evidence type="ECO:0000313" key="1">
    <source>
        <dbReference type="Proteomes" id="UP000001554"/>
    </source>
</evidence>
<keyword evidence="1" id="KW-1185">Reference proteome</keyword>
<protein>
    <submittedName>
        <fullName evidence="2">Uncharacterized protein LOC118418474</fullName>
    </submittedName>
</protein>
<dbReference type="OrthoDB" id="10069840at2759"/>
<reference evidence="1" key="1">
    <citation type="journal article" date="2020" name="Nat. Ecol. Evol.">
        <title>Deeply conserved synteny resolves early events in vertebrate evolution.</title>
        <authorList>
            <person name="Simakov O."/>
            <person name="Marletaz F."/>
            <person name="Yue J.X."/>
            <person name="O'Connell B."/>
            <person name="Jenkins J."/>
            <person name="Brandt A."/>
            <person name="Calef R."/>
            <person name="Tung C.H."/>
            <person name="Huang T.K."/>
            <person name="Schmutz J."/>
            <person name="Satoh N."/>
            <person name="Yu J.K."/>
            <person name="Putnam N.H."/>
            <person name="Green R.E."/>
            <person name="Rokhsar D.S."/>
        </authorList>
    </citation>
    <scope>NUCLEOTIDE SEQUENCE [LARGE SCALE GENOMIC DNA]</scope>
    <source>
        <strain evidence="1">S238N-H82</strain>
    </source>
</reference>
<dbReference type="PANTHER" id="PTHR14389">
    <property type="entry name" value="SI:CH1073-475A24.1"/>
    <property type="match status" value="1"/>
</dbReference>
<dbReference type="Gene3D" id="2.40.10.10">
    <property type="entry name" value="Trypsin-like serine proteases"/>
    <property type="match status" value="2"/>
</dbReference>
<dbReference type="AlphaFoldDB" id="A0A9J7LE32"/>
<dbReference type="InterPro" id="IPR009003">
    <property type="entry name" value="Peptidase_S1_PA"/>
</dbReference>
<dbReference type="PANTHER" id="PTHR14389:SF3">
    <property type="entry name" value="PROTEIN FAM111A-LIKE"/>
    <property type="match status" value="1"/>
</dbReference>
<gene>
    <name evidence="2" type="primary">LOC118418474</name>
</gene>
<reference evidence="2" key="2">
    <citation type="submission" date="2025-08" db="UniProtKB">
        <authorList>
            <consortium name="RefSeq"/>
        </authorList>
    </citation>
    <scope>IDENTIFICATION</scope>
    <source>
        <strain evidence="2">S238N-H82</strain>
        <tissue evidence="2">Testes</tissue>
    </source>
</reference>
<dbReference type="Proteomes" id="UP000001554">
    <property type="component" value="Chromosome 6"/>
</dbReference>
<sequence>MFRLKVAEMGLKEVFEIRAPQNQPILDALQADARLEKIKKKIPKIYLHPDGKTTVKGIPNIGSPCSVIEGGRFEARFGKDQNCNMYSDDELKCSERYKIYLDVRNRKNKTKWLTRRNPNSFDFPILVDCLPNDTLLTALLRDVRIDNERVRYTKLICKDSAGEINIKLTDKSSFHHDSVFTCHVLKTSQVSDQEWGKGCAGQYDRIYQTTGMSDSKKISTEIENIDPQVEIAMSGTDSSGSLQKDKVTLEVKKIIHGSQTQVAELLKVDFEQKESSNAERKRKRKLDQFAEPYRQDFYNANKGISVLLVEKLGKLARSVGVLVKNGNPYGTCFRLGSKYVMTNSHVTEMAEMAGICSNAFVFLNYKKSRDFDKQPSEDLLEFKVLRVVCSSQVGDLDYSLLELDIPDDQAERLPIGVGHKIVKQAQQNTTVTIIGHPGGRPKKVDPSCPVVGPNHRITVYLKFHPELWDDYAMVYDAKRNNYMSGFGSGASGSPGFDEDGNLVVMHACGYHLYDRSKTEVEQGVRMTAIRDDLKQHLPADLWDDLFLPPTESMEVD</sequence>
<dbReference type="RefSeq" id="XP_035680309.1">
    <property type="nucleotide sequence ID" value="XM_035824416.1"/>
</dbReference>
<name>A0A9J7LE32_BRAFL</name>
<evidence type="ECO:0000313" key="2">
    <source>
        <dbReference type="RefSeq" id="XP_035680309.1"/>
    </source>
</evidence>
<dbReference type="KEGG" id="bfo:118418474"/>
<proteinExistence type="predicted"/>
<dbReference type="GeneID" id="118418474"/>
<dbReference type="InterPro" id="IPR043504">
    <property type="entry name" value="Peptidase_S1_PA_chymotrypsin"/>
</dbReference>
<dbReference type="SUPFAM" id="SSF50494">
    <property type="entry name" value="Trypsin-like serine proteases"/>
    <property type="match status" value="1"/>
</dbReference>
<organism evidence="1 2">
    <name type="scientific">Branchiostoma floridae</name>
    <name type="common">Florida lancelet</name>
    <name type="synonym">Amphioxus</name>
    <dbReference type="NCBI Taxonomy" id="7739"/>
    <lineage>
        <taxon>Eukaryota</taxon>
        <taxon>Metazoa</taxon>
        <taxon>Chordata</taxon>
        <taxon>Cephalochordata</taxon>
        <taxon>Leptocardii</taxon>
        <taxon>Amphioxiformes</taxon>
        <taxon>Branchiostomatidae</taxon>
        <taxon>Branchiostoma</taxon>
    </lineage>
</organism>